<dbReference type="PANTHER" id="PTHR43464:SF23">
    <property type="entry name" value="JUVENILE HORMONE ACID O-METHYLTRANSFERASE"/>
    <property type="match status" value="1"/>
</dbReference>
<protein>
    <recommendedName>
        <fullName evidence="3">SAM-dependent methyltransferase</fullName>
    </recommendedName>
</protein>
<dbReference type="EMBL" id="LPIX01000094">
    <property type="protein sequence ID" value="KWD96058.1"/>
    <property type="molecule type" value="Genomic_DNA"/>
</dbReference>
<dbReference type="SUPFAM" id="SSF53335">
    <property type="entry name" value="S-adenosyl-L-methionine-dependent methyltransferases"/>
    <property type="match status" value="1"/>
</dbReference>
<dbReference type="InterPro" id="IPR029063">
    <property type="entry name" value="SAM-dependent_MTases_sf"/>
</dbReference>
<dbReference type="CDD" id="cd02440">
    <property type="entry name" value="AdoMet_MTases"/>
    <property type="match status" value="1"/>
</dbReference>
<name>A0A107FM74_9BURK</name>
<gene>
    <name evidence="1" type="ORF">WL73_24170</name>
</gene>
<dbReference type="Proteomes" id="UP000062998">
    <property type="component" value="Unassembled WGS sequence"/>
</dbReference>
<dbReference type="GO" id="GO:0010420">
    <property type="term" value="F:polyprenyldihydroxybenzoate methyltransferase activity"/>
    <property type="evidence" value="ECO:0007669"/>
    <property type="project" value="TreeGrafter"/>
</dbReference>
<reference evidence="1 2" key="1">
    <citation type="submission" date="2015-11" db="EMBL/GenBank/DDBJ databases">
        <title>Expanding the genomic diversity of Burkholderia species for the development of highly accurate diagnostics.</title>
        <authorList>
            <person name="Sahl J."/>
            <person name="Keim P."/>
            <person name="Wagner D."/>
        </authorList>
    </citation>
    <scope>NUCLEOTIDE SEQUENCE [LARGE SCALE GENOMIC DNA]</scope>
    <source>
        <strain evidence="1 2">MSMB2167WGS</strain>
    </source>
</reference>
<dbReference type="AlphaFoldDB" id="A0A107FM74"/>
<organism evidence="1 2">
    <name type="scientific">Burkholderia ubonensis</name>
    <dbReference type="NCBI Taxonomy" id="101571"/>
    <lineage>
        <taxon>Bacteria</taxon>
        <taxon>Pseudomonadati</taxon>
        <taxon>Pseudomonadota</taxon>
        <taxon>Betaproteobacteria</taxon>
        <taxon>Burkholderiales</taxon>
        <taxon>Burkholderiaceae</taxon>
        <taxon>Burkholderia</taxon>
        <taxon>Burkholderia cepacia complex</taxon>
    </lineage>
</organism>
<evidence type="ECO:0000313" key="1">
    <source>
        <dbReference type="EMBL" id="KWD96058.1"/>
    </source>
</evidence>
<sequence length="279" mass="31465">MSTGWSIDKIQDPLYRTKFVNIPDIISDWLSETGGVYKKDVLEFGCGEGTMALGTALRKDAQRVVGVEILDVHEQCLPIARQQLGLQALPENLYLRKITPGAALTIYGTFDIVYSWSVFEHVAQDMLDRAMGSIFDALNPGGHFFLQISPLYYSPNGSHMMPWVTDPWAHLSMQADVFRQRLFEAPPTSEKVRNEWAVYIPVEANTAAERDALWETYETLNRVTAPQLCRLAVASGFEIVRDYRTKVDAEIPQHLADAYDRETLLTEQVVLLLRKPASA</sequence>
<dbReference type="Gene3D" id="3.40.50.150">
    <property type="entry name" value="Vaccinia Virus protein VP39"/>
    <property type="match status" value="1"/>
</dbReference>
<proteinExistence type="predicted"/>
<dbReference type="Pfam" id="PF13489">
    <property type="entry name" value="Methyltransf_23"/>
    <property type="match status" value="1"/>
</dbReference>
<evidence type="ECO:0008006" key="3">
    <source>
        <dbReference type="Google" id="ProtNLM"/>
    </source>
</evidence>
<comment type="caution">
    <text evidence="1">The sequence shown here is derived from an EMBL/GenBank/DDBJ whole genome shotgun (WGS) entry which is preliminary data.</text>
</comment>
<dbReference type="OrthoDB" id="5447865at2"/>
<dbReference type="RefSeq" id="WP_060326771.1">
    <property type="nucleotide sequence ID" value="NZ_LPIU01000061.1"/>
</dbReference>
<dbReference type="PANTHER" id="PTHR43464">
    <property type="entry name" value="METHYLTRANSFERASE"/>
    <property type="match status" value="1"/>
</dbReference>
<accession>A0A107FM74</accession>
<evidence type="ECO:0000313" key="2">
    <source>
        <dbReference type="Proteomes" id="UP000062998"/>
    </source>
</evidence>